<keyword evidence="1" id="KW-0456">Lyase</keyword>
<reference evidence="2 3" key="1">
    <citation type="submission" date="2016-06" db="EMBL/GenBank/DDBJ databases">
        <title>Domibacillus iocasae genome sequencing.</title>
        <authorList>
            <person name="Verma A."/>
            <person name="Pal Y."/>
            <person name="Ojha A.K."/>
            <person name="Krishnamurthi S."/>
        </authorList>
    </citation>
    <scope>NUCLEOTIDE SEQUENCE [LARGE SCALE GENOMIC DNA]</scope>
    <source>
        <strain evidence="2 3">DSM 29979</strain>
    </source>
</reference>
<dbReference type="GO" id="GO:0005829">
    <property type="term" value="C:cytosol"/>
    <property type="evidence" value="ECO:0007669"/>
    <property type="project" value="TreeGrafter"/>
</dbReference>
<protein>
    <submittedName>
        <fullName evidence="2">Enoyl-CoA hydratase</fullName>
    </submittedName>
</protein>
<dbReference type="STRING" id="1714016.BA724_11435"/>
<dbReference type="SUPFAM" id="SSF52096">
    <property type="entry name" value="ClpP/crotonase"/>
    <property type="match status" value="1"/>
</dbReference>
<accession>A0A1E7DKU9</accession>
<comment type="caution">
    <text evidence="2">The sequence shown here is derived from an EMBL/GenBank/DDBJ whole genome shotgun (WGS) entry which is preliminary data.</text>
</comment>
<dbReference type="OrthoDB" id="9775794at2"/>
<proteinExistence type="predicted"/>
<keyword evidence="3" id="KW-1185">Reference proteome</keyword>
<dbReference type="Pfam" id="PF00378">
    <property type="entry name" value="ECH_1"/>
    <property type="match status" value="1"/>
</dbReference>
<dbReference type="RefSeq" id="WP_069939487.1">
    <property type="nucleotide sequence ID" value="NZ_MAMP01000024.1"/>
</dbReference>
<dbReference type="CDD" id="cd06558">
    <property type="entry name" value="crotonase-like"/>
    <property type="match status" value="1"/>
</dbReference>
<sequence length="253" mass="28225">MDYMVELDKESGILLFTITREERRNAINYNVMNGLREALDRALNEDVRILAITGKGDKAFCSGGDLSTFQSLQTEQEAYTMLSKMGEFLYELAVFPKPTVALINGTAVGGGCELAAACDYRIARTGAKIGFIQGGLAITTGWGGGTLLFERIEARLAFKMLSEAAVFRAEQLDDFGFIDRLHDRVGMEEARAFFTNEQSIDSHVLRAYKQMMIRKWQAGDLKSRMEKEIRACSVLWGKEAHHQAVAAFLSKNK</sequence>
<dbReference type="InterPro" id="IPR029045">
    <property type="entry name" value="ClpP/crotonase-like_dom_sf"/>
</dbReference>
<dbReference type="EMBL" id="MAMP01000024">
    <property type="protein sequence ID" value="OES43706.1"/>
    <property type="molecule type" value="Genomic_DNA"/>
</dbReference>
<gene>
    <name evidence="2" type="ORF">BA724_11435</name>
</gene>
<evidence type="ECO:0000313" key="2">
    <source>
        <dbReference type="EMBL" id="OES43706.1"/>
    </source>
</evidence>
<dbReference type="PANTHER" id="PTHR11941">
    <property type="entry name" value="ENOYL-COA HYDRATASE-RELATED"/>
    <property type="match status" value="1"/>
</dbReference>
<dbReference type="GO" id="GO:0006635">
    <property type="term" value="P:fatty acid beta-oxidation"/>
    <property type="evidence" value="ECO:0007669"/>
    <property type="project" value="TreeGrafter"/>
</dbReference>
<dbReference type="GO" id="GO:0016829">
    <property type="term" value="F:lyase activity"/>
    <property type="evidence" value="ECO:0007669"/>
    <property type="project" value="UniProtKB-KW"/>
</dbReference>
<evidence type="ECO:0000313" key="3">
    <source>
        <dbReference type="Proteomes" id="UP000095658"/>
    </source>
</evidence>
<name>A0A1E7DKU9_9BACI</name>
<dbReference type="Proteomes" id="UP000095658">
    <property type="component" value="Unassembled WGS sequence"/>
</dbReference>
<evidence type="ECO:0000256" key="1">
    <source>
        <dbReference type="ARBA" id="ARBA00023239"/>
    </source>
</evidence>
<organism evidence="2 3">
    <name type="scientific">Domibacillus iocasae</name>
    <dbReference type="NCBI Taxonomy" id="1714016"/>
    <lineage>
        <taxon>Bacteria</taxon>
        <taxon>Bacillati</taxon>
        <taxon>Bacillota</taxon>
        <taxon>Bacilli</taxon>
        <taxon>Bacillales</taxon>
        <taxon>Bacillaceae</taxon>
        <taxon>Domibacillus</taxon>
    </lineage>
</organism>
<dbReference type="AlphaFoldDB" id="A0A1E7DKU9"/>
<dbReference type="PANTHER" id="PTHR11941:SF27">
    <property type="entry name" value="ETHYLMALONYL-COA DECARBOXYLASE"/>
    <property type="match status" value="1"/>
</dbReference>
<dbReference type="InterPro" id="IPR001753">
    <property type="entry name" value="Enoyl-CoA_hydra/iso"/>
</dbReference>
<dbReference type="Gene3D" id="3.90.226.10">
    <property type="entry name" value="2-enoyl-CoA Hydratase, Chain A, domain 1"/>
    <property type="match status" value="1"/>
</dbReference>